<dbReference type="PIRSF" id="PIRSF036565">
    <property type="entry name" value="Pyruvt_ip_decrb"/>
    <property type="match status" value="1"/>
</dbReference>
<dbReference type="Pfam" id="PF00205">
    <property type="entry name" value="TPP_enzyme_M"/>
    <property type="match status" value="1"/>
</dbReference>
<evidence type="ECO:0000256" key="2">
    <source>
        <dbReference type="ARBA" id="ARBA00001964"/>
    </source>
</evidence>
<evidence type="ECO:0000256" key="5">
    <source>
        <dbReference type="ARBA" id="ARBA00022723"/>
    </source>
</evidence>
<dbReference type="RefSeq" id="WP_182941461.1">
    <property type="nucleotide sequence ID" value="NZ_JABEQH010000004.1"/>
</dbReference>
<keyword evidence="7 10" id="KW-0460">Magnesium</keyword>
<comment type="catalytic activity">
    <reaction evidence="1">
        <text>a 2-oxocarboxylate + H(+) = an aldehyde + CO2</text>
        <dbReference type="Rhea" id="RHEA:11628"/>
        <dbReference type="ChEBI" id="CHEBI:15378"/>
        <dbReference type="ChEBI" id="CHEBI:16526"/>
        <dbReference type="ChEBI" id="CHEBI:17478"/>
        <dbReference type="ChEBI" id="CHEBI:35179"/>
        <dbReference type="EC" id="4.1.1.1"/>
    </reaction>
</comment>
<dbReference type="PROSITE" id="PS00187">
    <property type="entry name" value="TPP_ENZYMES"/>
    <property type="match status" value="1"/>
</dbReference>
<evidence type="ECO:0000259" key="14">
    <source>
        <dbReference type="Pfam" id="PF02776"/>
    </source>
</evidence>
<evidence type="ECO:0000256" key="4">
    <source>
        <dbReference type="ARBA" id="ARBA00013202"/>
    </source>
</evidence>
<comment type="similarity">
    <text evidence="3 11">Belongs to the TPP enzyme family.</text>
</comment>
<keyword evidence="9" id="KW-0456">Lyase</keyword>
<dbReference type="Gene3D" id="3.40.50.1220">
    <property type="entry name" value="TPP-binding domain"/>
    <property type="match status" value="1"/>
</dbReference>
<keyword evidence="8 11" id="KW-0786">Thiamine pyrophosphate</keyword>
<feature type="binding site" evidence="10">
    <location>
        <position position="471"/>
    </location>
    <ligand>
        <name>Mg(2+)</name>
        <dbReference type="ChEBI" id="CHEBI:18420"/>
    </ligand>
</feature>
<dbReference type="InterPro" id="IPR012001">
    <property type="entry name" value="Thiamin_PyroP_enz_TPP-bd_dom"/>
</dbReference>
<sequence length="563" mass="59791">MTYTVGMYLGDRLKQIGLDHHFAVAGDYNLVLLDQLLKIDGMEQVYCCNELNCGYSAEGYARAKGAGAAIVTFSVGAISAFNAVGGAYAENLPLILISGAPNSNDHGSGHILHHTIGTPDYAYQIEMARRITCAAVSIISADEAPAKIDHAIRTALRERKPAYIEIACNVAGAACARPGPVSAVLSQVPGDAATLEAAVEAIAAFLAKRDKVAILVGSKLRAADGGEGAVALADALGCAVATMAAAKSFFPENYPNYIGTYWGEASSPGAREIFDWADGILCLGCVFNDYSTVGWTAWPRGANVVQADIGTVTLDGQVFDGLHLKDLLTALAARLAGQPKKGGTMTEYRRIVGAPAPVDSAAPTAKLTRAEMARQIGALLTPETTLLAETGDSWFNAMRMKLPQGARVEFEMQWGHIGWSVPATFGYAVAEPKRRIITMVGDGSFQLTAQEVAQMVRRGLPVIVFLVNNHGYTIEVEIHDGPYNNIKNWDYAGLIEVFNAGEGKGRGFRATTGAEMAEAVRAALDNHGGPTLIECIIDRDDCTSELISWGRRVATANARPPAK</sequence>
<evidence type="ECO:0000256" key="7">
    <source>
        <dbReference type="ARBA" id="ARBA00022842"/>
    </source>
</evidence>
<evidence type="ECO:0000256" key="1">
    <source>
        <dbReference type="ARBA" id="ARBA00001041"/>
    </source>
</evidence>
<evidence type="ECO:0000313" key="16">
    <source>
        <dbReference type="Proteomes" id="UP000561066"/>
    </source>
</evidence>
<feature type="domain" description="Thiamine pyrophosphate enzyme TPP-binding" evidence="13">
    <location>
        <begin position="409"/>
        <end position="535"/>
    </location>
</feature>
<evidence type="ECO:0000313" key="15">
    <source>
        <dbReference type="EMBL" id="MBB2175039.1"/>
    </source>
</evidence>
<dbReference type="InterPro" id="IPR000399">
    <property type="entry name" value="TPP-bd_CS"/>
</dbReference>
<organism evidence="15 16">
    <name type="scientific">Gluconacetobacter johannae</name>
    <dbReference type="NCBI Taxonomy" id="112140"/>
    <lineage>
        <taxon>Bacteria</taxon>
        <taxon>Pseudomonadati</taxon>
        <taxon>Pseudomonadota</taxon>
        <taxon>Alphaproteobacteria</taxon>
        <taxon>Acetobacterales</taxon>
        <taxon>Acetobacteraceae</taxon>
        <taxon>Gluconacetobacter</taxon>
    </lineage>
</organism>
<feature type="domain" description="Thiamine pyrophosphate enzyme N-terminal TPP-binding" evidence="14">
    <location>
        <begin position="4"/>
        <end position="109"/>
    </location>
</feature>
<dbReference type="InterPro" id="IPR029061">
    <property type="entry name" value="THDP-binding"/>
</dbReference>
<comment type="caution">
    <text evidence="15">The sequence shown here is derived from an EMBL/GenBank/DDBJ whole genome shotgun (WGS) entry which is preliminary data.</text>
</comment>
<dbReference type="GO" id="GO:0000287">
    <property type="term" value="F:magnesium ion binding"/>
    <property type="evidence" value="ECO:0007669"/>
    <property type="project" value="InterPro"/>
</dbReference>
<dbReference type="EC" id="4.1.1.1" evidence="4"/>
<evidence type="ECO:0000256" key="8">
    <source>
        <dbReference type="ARBA" id="ARBA00023052"/>
    </source>
</evidence>
<feature type="domain" description="Thiamine pyrophosphate enzyme central" evidence="12">
    <location>
        <begin position="199"/>
        <end position="316"/>
    </location>
</feature>
<protein>
    <recommendedName>
        <fullName evidence="4">pyruvate decarboxylase</fullName>
        <ecNumber evidence="4">4.1.1.1</ecNumber>
    </recommendedName>
</protein>
<evidence type="ECO:0000259" key="13">
    <source>
        <dbReference type="Pfam" id="PF02775"/>
    </source>
</evidence>
<dbReference type="SUPFAM" id="SSF52467">
    <property type="entry name" value="DHS-like NAD/FAD-binding domain"/>
    <property type="match status" value="1"/>
</dbReference>
<dbReference type="FunFam" id="3.40.50.970:FF:000024">
    <property type="entry name" value="Pyruvate decarboxylase isozyme"/>
    <property type="match status" value="1"/>
</dbReference>
<dbReference type="FunFam" id="3.40.50.970:FF:000019">
    <property type="entry name" value="Pyruvate decarboxylase isozyme"/>
    <property type="match status" value="1"/>
</dbReference>
<evidence type="ECO:0000256" key="11">
    <source>
        <dbReference type="RuleBase" id="RU362132"/>
    </source>
</evidence>
<evidence type="ECO:0000259" key="12">
    <source>
        <dbReference type="Pfam" id="PF00205"/>
    </source>
</evidence>
<dbReference type="CDD" id="cd02005">
    <property type="entry name" value="TPP_PDC_IPDC"/>
    <property type="match status" value="1"/>
</dbReference>
<dbReference type="InterPro" id="IPR011766">
    <property type="entry name" value="TPP_enzyme_TPP-bd"/>
</dbReference>
<dbReference type="PANTHER" id="PTHR43452:SF1">
    <property type="entry name" value="PYRUVATE DECARBOXYLASE C186.09-RELATED"/>
    <property type="match status" value="1"/>
</dbReference>
<accession>A0A7W4J5K5</accession>
<gene>
    <name evidence="15" type="ORF">HLH21_03750</name>
</gene>
<dbReference type="GO" id="GO:0005829">
    <property type="term" value="C:cytosol"/>
    <property type="evidence" value="ECO:0007669"/>
    <property type="project" value="TreeGrafter"/>
</dbReference>
<feature type="binding site" evidence="10">
    <location>
        <position position="442"/>
    </location>
    <ligand>
        <name>Mg(2+)</name>
        <dbReference type="ChEBI" id="CHEBI:18420"/>
    </ligand>
</feature>
<evidence type="ECO:0000256" key="3">
    <source>
        <dbReference type="ARBA" id="ARBA00007812"/>
    </source>
</evidence>
<keyword evidence="6" id="KW-0210">Decarboxylase</keyword>
<dbReference type="GO" id="GO:0000949">
    <property type="term" value="P:aromatic amino acid family catabolic process to alcohol via Ehrlich pathway"/>
    <property type="evidence" value="ECO:0007669"/>
    <property type="project" value="TreeGrafter"/>
</dbReference>
<evidence type="ECO:0000256" key="10">
    <source>
        <dbReference type="PIRSR" id="PIRSR036565-2"/>
    </source>
</evidence>
<dbReference type="AlphaFoldDB" id="A0A7W4J5K5"/>
<evidence type="ECO:0000256" key="9">
    <source>
        <dbReference type="ARBA" id="ARBA00023239"/>
    </source>
</evidence>
<dbReference type="InterPro" id="IPR047214">
    <property type="entry name" value="TPP_PDC_IPDC"/>
</dbReference>
<feature type="binding site" evidence="10">
    <location>
        <position position="469"/>
    </location>
    <ligand>
        <name>Mg(2+)</name>
        <dbReference type="ChEBI" id="CHEBI:18420"/>
    </ligand>
</feature>
<proteinExistence type="inferred from homology"/>
<dbReference type="Pfam" id="PF02775">
    <property type="entry name" value="TPP_enzyme_C"/>
    <property type="match status" value="1"/>
</dbReference>
<comment type="cofactor">
    <cofactor evidence="10">
        <name>Mg(2+)</name>
        <dbReference type="ChEBI" id="CHEBI:18420"/>
    </cofactor>
    <text evidence="10">Binds 1 Mg(2+) per subunit.</text>
</comment>
<dbReference type="Gene3D" id="3.40.50.970">
    <property type="match status" value="2"/>
</dbReference>
<dbReference type="InterPro" id="IPR029035">
    <property type="entry name" value="DHS-like_NAD/FAD-binding_dom"/>
</dbReference>
<dbReference type="Pfam" id="PF02776">
    <property type="entry name" value="TPP_enzyme_N"/>
    <property type="match status" value="1"/>
</dbReference>
<dbReference type="InterPro" id="IPR047213">
    <property type="entry name" value="TPP_PYR_PDC_IPDC-like"/>
</dbReference>
<reference evidence="15 16" key="1">
    <citation type="submission" date="2020-04" db="EMBL/GenBank/DDBJ databases">
        <title>Description of novel Gluconacetobacter.</title>
        <authorList>
            <person name="Sombolestani A."/>
        </authorList>
    </citation>
    <scope>NUCLEOTIDE SEQUENCE [LARGE SCALE GENOMIC DNA]</scope>
    <source>
        <strain evidence="15 16">LMG 21312</strain>
    </source>
</reference>
<evidence type="ECO:0000256" key="6">
    <source>
        <dbReference type="ARBA" id="ARBA00022793"/>
    </source>
</evidence>
<dbReference type="InterPro" id="IPR012110">
    <property type="entry name" value="PDC/IPDC-like"/>
</dbReference>
<keyword evidence="16" id="KW-1185">Reference proteome</keyword>
<keyword evidence="5 10" id="KW-0479">Metal-binding</keyword>
<dbReference type="SUPFAM" id="SSF52518">
    <property type="entry name" value="Thiamin diphosphate-binding fold (THDP-binding)"/>
    <property type="match status" value="2"/>
</dbReference>
<dbReference type="EMBL" id="JABEQH010000004">
    <property type="protein sequence ID" value="MBB2175039.1"/>
    <property type="molecule type" value="Genomic_DNA"/>
</dbReference>
<dbReference type="CDD" id="cd07038">
    <property type="entry name" value="TPP_PYR_PDC_IPDC_like"/>
    <property type="match status" value="1"/>
</dbReference>
<dbReference type="Proteomes" id="UP000561066">
    <property type="component" value="Unassembled WGS sequence"/>
</dbReference>
<dbReference type="GO" id="GO:0004737">
    <property type="term" value="F:pyruvate decarboxylase activity"/>
    <property type="evidence" value="ECO:0007669"/>
    <property type="project" value="UniProtKB-EC"/>
</dbReference>
<dbReference type="GO" id="GO:0030976">
    <property type="term" value="F:thiamine pyrophosphate binding"/>
    <property type="evidence" value="ECO:0007669"/>
    <property type="project" value="InterPro"/>
</dbReference>
<dbReference type="PANTHER" id="PTHR43452">
    <property type="entry name" value="PYRUVATE DECARBOXYLASE"/>
    <property type="match status" value="1"/>
</dbReference>
<comment type="cofactor">
    <cofactor evidence="2">
        <name>thiamine diphosphate</name>
        <dbReference type="ChEBI" id="CHEBI:58937"/>
    </cofactor>
</comment>
<dbReference type="FunFam" id="3.40.50.1220:FF:000009">
    <property type="entry name" value="Pyruvate decarboxylase 1"/>
    <property type="match status" value="1"/>
</dbReference>
<name>A0A7W4J5K5_9PROT</name>
<dbReference type="InterPro" id="IPR012000">
    <property type="entry name" value="Thiamin_PyroP_enz_cen_dom"/>
</dbReference>